<name>A0A1V0SDJ6_9VIRU</name>
<accession>A0A1V0SDJ6</accession>
<organism evidence="1">
    <name type="scientific">Indivirus ILV1</name>
    <dbReference type="NCBI Taxonomy" id="1977633"/>
    <lineage>
        <taxon>Viruses</taxon>
        <taxon>Varidnaviria</taxon>
        <taxon>Bamfordvirae</taxon>
        <taxon>Nucleocytoviricota</taxon>
        <taxon>Megaviricetes</taxon>
        <taxon>Imitervirales</taxon>
        <taxon>Mimiviridae</taxon>
        <taxon>Klosneuvirinae</taxon>
        <taxon>Indivirus</taxon>
    </lineage>
</organism>
<reference evidence="1" key="1">
    <citation type="journal article" date="2017" name="Science">
        <title>Giant viruses with an expanded complement of translation system components.</title>
        <authorList>
            <person name="Schulz F."/>
            <person name="Yutin N."/>
            <person name="Ivanova N.N."/>
            <person name="Ortega D.R."/>
            <person name="Lee T.K."/>
            <person name="Vierheilig J."/>
            <person name="Daims H."/>
            <person name="Horn M."/>
            <person name="Wagner M."/>
            <person name="Jensen G.J."/>
            <person name="Kyrpides N.C."/>
            <person name="Koonin E.V."/>
            <person name="Woyke T."/>
        </authorList>
    </citation>
    <scope>NUCLEOTIDE SEQUENCE</scope>
    <source>
        <strain evidence="1">ILV1</strain>
    </source>
</reference>
<dbReference type="EMBL" id="KY684087">
    <property type="protein sequence ID" value="ARF09793.1"/>
    <property type="molecule type" value="Genomic_DNA"/>
</dbReference>
<evidence type="ECO:0000313" key="1">
    <source>
        <dbReference type="EMBL" id="ARF09793.1"/>
    </source>
</evidence>
<proteinExistence type="predicted"/>
<gene>
    <name evidence="1" type="ORF">Indivirus_3_42</name>
</gene>
<protein>
    <submittedName>
        <fullName evidence="1">Uncharacterized protein</fullName>
    </submittedName>
</protein>
<sequence>MSDMNKIFDDKYRENFLRSADPLSLNNYLKNMERLSRKGGKYFEIYNKDMIYLLDLNDTIFQDGGNLGSLFIHSNLSESQSQNNLLTEQPHDTEVYIDRINNITKKTFSSEFESIKEILMSKSNYDDKKKAIIKFIDEITNPISIKEFNVHIVNDLSNIIAKNTVYMKDAFTYLTKLLQNNKNMISEEFMKEYSNLRSKKNMSEYQLLKEKLINDYIKQIGIRKVYVSKFVEKIINEYKKLKS</sequence>